<protein>
    <submittedName>
        <fullName evidence="2">Phosphate ABC transporter substrate-binding protein</fullName>
    </submittedName>
</protein>
<dbReference type="AlphaFoldDB" id="A0A1Y5HS59"/>
<evidence type="ECO:0000313" key="3">
    <source>
        <dbReference type="Proteomes" id="UP000227088"/>
    </source>
</evidence>
<name>A0A1Y5HS59_OLEAN</name>
<reference evidence="3" key="1">
    <citation type="journal article" date="2017" name="Proc. Natl. Acad. Sci. U.S.A.">
        <title>Simulation of Deepwater Horizon oil plume reveals substrate specialization within a complex community of hydrocarbon degraders.</title>
        <authorList>
            <person name="Hu P."/>
            <person name="Dubinsky E.A."/>
            <person name="Probst A.J."/>
            <person name="Wang J."/>
            <person name="Sieber C.M.K."/>
            <person name="Tom L.M."/>
            <person name="Gardinali P."/>
            <person name="Banfield J.F."/>
            <person name="Atlas R.M."/>
            <person name="Andersen G.L."/>
        </authorList>
    </citation>
    <scope>NUCLEOTIDE SEQUENCE [LARGE SCALE GENOMIC DNA]</scope>
</reference>
<gene>
    <name evidence="2" type="ORF">A9R00_07455</name>
</gene>
<sequence length="140" mass="14960">MNTFYKSIFFLLLSCSSMLSFAEVAVIISSANSNASIASGDITKIFLGKSKKFPDGSQAVPIDQDDGTPARDAFNEKVLGKSDSQLKSYWSRLIFTGKGTPPKQSGSDADVKALIAKNPNMIGYIDASAVDGSVKVVHKF</sequence>
<evidence type="ECO:0000256" key="1">
    <source>
        <dbReference type="SAM" id="SignalP"/>
    </source>
</evidence>
<accession>A0A1Y5HS59</accession>
<feature type="chain" id="PRO_5012712141" evidence="1">
    <location>
        <begin position="23"/>
        <end position="140"/>
    </location>
</feature>
<dbReference type="EMBL" id="MABE01000426">
    <property type="protein sequence ID" value="OUS40156.1"/>
    <property type="molecule type" value="Genomic_DNA"/>
</dbReference>
<comment type="caution">
    <text evidence="2">The sequence shown here is derived from an EMBL/GenBank/DDBJ whole genome shotgun (WGS) entry which is preliminary data.</text>
</comment>
<feature type="signal peptide" evidence="1">
    <location>
        <begin position="1"/>
        <end position="22"/>
    </location>
</feature>
<evidence type="ECO:0000313" key="2">
    <source>
        <dbReference type="EMBL" id="OUS40156.1"/>
    </source>
</evidence>
<keyword evidence="1" id="KW-0732">Signal</keyword>
<dbReference type="Proteomes" id="UP000227088">
    <property type="component" value="Unassembled WGS sequence"/>
</dbReference>
<organism evidence="2 3">
    <name type="scientific">Oleispira antarctica</name>
    <dbReference type="NCBI Taxonomy" id="188908"/>
    <lineage>
        <taxon>Bacteria</taxon>
        <taxon>Pseudomonadati</taxon>
        <taxon>Pseudomonadota</taxon>
        <taxon>Gammaproteobacteria</taxon>
        <taxon>Oceanospirillales</taxon>
        <taxon>Oceanospirillaceae</taxon>
        <taxon>Oleispira</taxon>
    </lineage>
</organism>
<dbReference type="Gene3D" id="3.40.190.10">
    <property type="entry name" value="Periplasmic binding protein-like II"/>
    <property type="match status" value="1"/>
</dbReference>
<proteinExistence type="predicted"/>
<dbReference type="SUPFAM" id="SSF53850">
    <property type="entry name" value="Periplasmic binding protein-like II"/>
    <property type="match status" value="1"/>
</dbReference>